<evidence type="ECO:0000313" key="10">
    <source>
        <dbReference type="EMBL" id="NHC15381.1"/>
    </source>
</evidence>
<dbReference type="Pfam" id="PF00364">
    <property type="entry name" value="Biotin_lipoyl"/>
    <property type="match status" value="1"/>
</dbReference>
<evidence type="ECO:0000256" key="6">
    <source>
        <dbReference type="RuleBase" id="RU003423"/>
    </source>
</evidence>
<dbReference type="InterPro" id="IPR000089">
    <property type="entry name" value="Biotin_lipoyl"/>
</dbReference>
<dbReference type="EMBL" id="JAANNP010000027">
    <property type="protein sequence ID" value="NHC15381.1"/>
    <property type="molecule type" value="Genomic_DNA"/>
</dbReference>
<dbReference type="InterPro" id="IPR036625">
    <property type="entry name" value="E3-bd_dom_sf"/>
</dbReference>
<evidence type="ECO:0000256" key="1">
    <source>
        <dbReference type="ARBA" id="ARBA00001938"/>
    </source>
</evidence>
<evidence type="ECO:0000259" key="9">
    <source>
        <dbReference type="PROSITE" id="PS51826"/>
    </source>
</evidence>
<evidence type="ECO:0000256" key="7">
    <source>
        <dbReference type="SAM" id="MobiDB-lite"/>
    </source>
</evidence>
<evidence type="ECO:0000259" key="8">
    <source>
        <dbReference type="PROSITE" id="PS50968"/>
    </source>
</evidence>
<gene>
    <name evidence="10" type="ORF">G9H71_16495</name>
</gene>
<sequence>MRIERHFALPDVGEGLTEAEIVSWRVKPGDTVAVNDVVVEIETAKSLVELPSPYAGEVAALLVEAGATVPVGTPLLLVASEVAEPVEGPAGVPAPGAVELAGEAAGEPVLVGYGTSSAPARRRRRPAAASAPALPAPSTVGRAPAAAVPAATVPAVTAAAGTAHTDHVPAGPPLAKPPVRRLARDLGVDLRAVTPTGPGGTVTREDVEQASAASLAPPLGAASAAPLAAATGAEADEQRIPVRGVRRSTAEAMVRSAFTAPHVTVFQTVDVTLTMELLDRLKARPELSDVRVTPLVLVARALLLAIRRNPAINATWDDPAQEIVVKRRVNLGIAAATPRGLLVPNVKNADAMALPELARALQDLTTKAREGRMQPADMQGGTITITNVGVFGIDTGTPILNPGEAAILALGAIRWMPWVVGSGDDRRIEPRRVVELAVSFDHRMVDGELGARFLADVAAVLADPDVALVWS</sequence>
<feature type="region of interest" description="Disordered" evidence="7">
    <location>
        <begin position="116"/>
        <end position="140"/>
    </location>
</feature>
<dbReference type="PANTHER" id="PTHR43178:SF5">
    <property type="entry name" value="LIPOAMIDE ACYLTRANSFERASE COMPONENT OF BRANCHED-CHAIN ALPHA-KETO ACID DEHYDROGENASE COMPLEX, MITOCHONDRIAL"/>
    <property type="match status" value="1"/>
</dbReference>
<evidence type="ECO:0000256" key="5">
    <source>
        <dbReference type="ARBA" id="ARBA00023315"/>
    </source>
</evidence>
<name>A0ABX0GZ29_9ACTN</name>
<dbReference type="Gene3D" id="4.10.320.10">
    <property type="entry name" value="E3-binding domain"/>
    <property type="match status" value="1"/>
</dbReference>
<organism evidence="10 11">
    <name type="scientific">Motilibacter deserti</name>
    <dbReference type="NCBI Taxonomy" id="2714956"/>
    <lineage>
        <taxon>Bacteria</taxon>
        <taxon>Bacillati</taxon>
        <taxon>Actinomycetota</taxon>
        <taxon>Actinomycetes</taxon>
        <taxon>Motilibacterales</taxon>
        <taxon>Motilibacteraceae</taxon>
        <taxon>Motilibacter</taxon>
    </lineage>
</organism>
<reference evidence="10 11" key="1">
    <citation type="submission" date="2020-03" db="EMBL/GenBank/DDBJ databases">
        <title>Two novel Motilibacter sp.</title>
        <authorList>
            <person name="Liu S."/>
        </authorList>
    </citation>
    <scope>NUCLEOTIDE SEQUENCE [LARGE SCALE GENOMIC DNA]</scope>
    <source>
        <strain evidence="10 11">E257</strain>
    </source>
</reference>
<dbReference type="InterPro" id="IPR023213">
    <property type="entry name" value="CAT-like_dom_sf"/>
</dbReference>
<dbReference type="InterPro" id="IPR001078">
    <property type="entry name" value="2-oxoacid_DH_actylTfrase"/>
</dbReference>
<feature type="domain" description="Lipoyl-binding" evidence="8">
    <location>
        <begin position="4"/>
        <end position="79"/>
    </location>
</feature>
<evidence type="ECO:0000256" key="3">
    <source>
        <dbReference type="ARBA" id="ARBA00022679"/>
    </source>
</evidence>
<keyword evidence="5 6" id="KW-0012">Acyltransferase</keyword>
<protein>
    <recommendedName>
        <fullName evidence="6">Dihydrolipoamide acetyltransferase component of pyruvate dehydrogenase complex</fullName>
        <ecNumber evidence="6">2.3.1.-</ecNumber>
    </recommendedName>
</protein>
<dbReference type="InterPro" id="IPR011053">
    <property type="entry name" value="Single_hybrid_motif"/>
</dbReference>
<evidence type="ECO:0000256" key="4">
    <source>
        <dbReference type="ARBA" id="ARBA00022823"/>
    </source>
</evidence>
<dbReference type="PROSITE" id="PS50968">
    <property type="entry name" value="BIOTINYL_LIPOYL"/>
    <property type="match status" value="1"/>
</dbReference>
<dbReference type="SUPFAM" id="SSF52777">
    <property type="entry name" value="CoA-dependent acyltransferases"/>
    <property type="match status" value="1"/>
</dbReference>
<accession>A0ABX0GZ29</accession>
<keyword evidence="4 6" id="KW-0450">Lipoyl</keyword>
<proteinExistence type="inferred from homology"/>
<comment type="similarity">
    <text evidence="2 6">Belongs to the 2-oxoacid dehydrogenase family.</text>
</comment>
<dbReference type="PANTHER" id="PTHR43178">
    <property type="entry name" value="DIHYDROLIPOAMIDE ACETYLTRANSFERASE COMPONENT OF PYRUVATE DEHYDROGENASE COMPLEX"/>
    <property type="match status" value="1"/>
</dbReference>
<evidence type="ECO:0000313" key="11">
    <source>
        <dbReference type="Proteomes" id="UP000800981"/>
    </source>
</evidence>
<feature type="domain" description="Peripheral subunit-binding (PSBD)" evidence="9">
    <location>
        <begin position="174"/>
        <end position="211"/>
    </location>
</feature>
<keyword evidence="11" id="KW-1185">Reference proteome</keyword>
<dbReference type="EC" id="2.3.1.-" evidence="6"/>
<dbReference type="Pfam" id="PF02817">
    <property type="entry name" value="E3_binding"/>
    <property type="match status" value="1"/>
</dbReference>
<evidence type="ECO:0000256" key="2">
    <source>
        <dbReference type="ARBA" id="ARBA00007317"/>
    </source>
</evidence>
<keyword evidence="3 6" id="KW-0808">Transferase</keyword>
<dbReference type="CDD" id="cd06849">
    <property type="entry name" value="lipoyl_domain"/>
    <property type="match status" value="1"/>
</dbReference>
<dbReference type="Gene3D" id="2.40.50.100">
    <property type="match status" value="1"/>
</dbReference>
<dbReference type="InterPro" id="IPR050743">
    <property type="entry name" value="2-oxoacid_DH_E2_comp"/>
</dbReference>
<dbReference type="InterPro" id="IPR004167">
    <property type="entry name" value="PSBD"/>
</dbReference>
<comment type="caution">
    <text evidence="10">The sequence shown here is derived from an EMBL/GenBank/DDBJ whole genome shotgun (WGS) entry which is preliminary data.</text>
</comment>
<feature type="compositionally biased region" description="Low complexity" evidence="7">
    <location>
        <begin position="127"/>
        <end position="140"/>
    </location>
</feature>
<comment type="cofactor">
    <cofactor evidence="1 6">
        <name>(R)-lipoate</name>
        <dbReference type="ChEBI" id="CHEBI:83088"/>
    </cofactor>
</comment>
<dbReference type="PROSITE" id="PS51826">
    <property type="entry name" value="PSBD"/>
    <property type="match status" value="1"/>
</dbReference>
<dbReference type="Pfam" id="PF00198">
    <property type="entry name" value="2-oxoacid_dh"/>
    <property type="match status" value="1"/>
</dbReference>
<dbReference type="SUPFAM" id="SSF47005">
    <property type="entry name" value="Peripheral subunit-binding domain of 2-oxo acid dehydrogenase complex"/>
    <property type="match status" value="1"/>
</dbReference>
<dbReference type="SUPFAM" id="SSF51230">
    <property type="entry name" value="Single hybrid motif"/>
    <property type="match status" value="1"/>
</dbReference>
<dbReference type="Gene3D" id="3.30.559.10">
    <property type="entry name" value="Chloramphenicol acetyltransferase-like domain"/>
    <property type="match status" value="1"/>
</dbReference>
<dbReference type="Proteomes" id="UP000800981">
    <property type="component" value="Unassembled WGS sequence"/>
</dbReference>